<gene>
    <name evidence="2" type="ORF">GL300_10275</name>
</gene>
<dbReference type="InterPro" id="IPR010753">
    <property type="entry name" value="DUF1330"/>
</dbReference>
<dbReference type="OrthoDB" id="9806380at2"/>
<name>A0A844HPH9_9RHOB</name>
<sequence>MTVYLIAELKVTDEAWLPDYVVRVHEIAARHNGRYLSRSTNIETLEGEPRDVTGIALLEFPSRDDVLALMSDPEYVPYGEARRRGSICHYRLIDDTDIAGAIPYLTKPDIA</sequence>
<dbReference type="EMBL" id="WMIG01000004">
    <property type="protein sequence ID" value="MTH59601.1"/>
    <property type="molecule type" value="Genomic_DNA"/>
</dbReference>
<feature type="domain" description="DUF1330" evidence="1">
    <location>
        <begin position="2"/>
        <end position="94"/>
    </location>
</feature>
<protein>
    <submittedName>
        <fullName evidence="2">DUF1330 domain-containing protein</fullName>
    </submittedName>
</protein>
<evidence type="ECO:0000313" key="3">
    <source>
        <dbReference type="Proteomes" id="UP000449846"/>
    </source>
</evidence>
<dbReference type="RefSeq" id="WP_155039546.1">
    <property type="nucleotide sequence ID" value="NZ_JBHGCD010000010.1"/>
</dbReference>
<dbReference type="Gene3D" id="3.30.70.100">
    <property type="match status" value="1"/>
</dbReference>
<dbReference type="SUPFAM" id="SSF54909">
    <property type="entry name" value="Dimeric alpha+beta barrel"/>
    <property type="match status" value="1"/>
</dbReference>
<dbReference type="AlphaFoldDB" id="A0A844HPH9"/>
<evidence type="ECO:0000313" key="2">
    <source>
        <dbReference type="EMBL" id="MTH59601.1"/>
    </source>
</evidence>
<dbReference type="Proteomes" id="UP000449846">
    <property type="component" value="Unassembled WGS sequence"/>
</dbReference>
<dbReference type="PANTHER" id="PTHR41521:SF4">
    <property type="entry name" value="BLR0684 PROTEIN"/>
    <property type="match status" value="1"/>
</dbReference>
<proteinExistence type="predicted"/>
<reference evidence="2 3" key="1">
    <citation type="submission" date="2019-11" db="EMBL/GenBank/DDBJ databases">
        <authorList>
            <person name="Dong K."/>
        </authorList>
    </citation>
    <scope>NUCLEOTIDE SEQUENCE [LARGE SCALE GENOMIC DNA]</scope>
    <source>
        <strain evidence="2 3">NBRC 112902</strain>
    </source>
</reference>
<accession>A0A844HPH9</accession>
<dbReference type="PANTHER" id="PTHR41521">
    <property type="match status" value="1"/>
</dbReference>
<organism evidence="2 3">
    <name type="scientific">Paracoccus litorisediminis</name>
    <dbReference type="NCBI Taxonomy" id="2006130"/>
    <lineage>
        <taxon>Bacteria</taxon>
        <taxon>Pseudomonadati</taxon>
        <taxon>Pseudomonadota</taxon>
        <taxon>Alphaproteobacteria</taxon>
        <taxon>Rhodobacterales</taxon>
        <taxon>Paracoccaceae</taxon>
        <taxon>Paracoccus</taxon>
    </lineage>
</organism>
<dbReference type="InterPro" id="IPR011008">
    <property type="entry name" value="Dimeric_a/b-barrel"/>
</dbReference>
<dbReference type="Pfam" id="PF07045">
    <property type="entry name" value="DUF1330"/>
    <property type="match status" value="1"/>
</dbReference>
<comment type="caution">
    <text evidence="2">The sequence shown here is derived from an EMBL/GenBank/DDBJ whole genome shotgun (WGS) entry which is preliminary data.</text>
</comment>
<keyword evidence="3" id="KW-1185">Reference proteome</keyword>
<evidence type="ECO:0000259" key="1">
    <source>
        <dbReference type="Pfam" id="PF07045"/>
    </source>
</evidence>